<evidence type="ECO:0000256" key="2">
    <source>
        <dbReference type="SAM" id="SignalP"/>
    </source>
</evidence>
<name>A0ABM7WQZ7_9BACT</name>
<protein>
    <recommendedName>
        <fullName evidence="5">Lipoprotein</fullName>
    </recommendedName>
</protein>
<proteinExistence type="predicted"/>
<dbReference type="RefSeq" id="WP_248358819.1">
    <property type="nucleotide sequence ID" value="NZ_AP025591.1"/>
</dbReference>
<dbReference type="EMBL" id="AP025591">
    <property type="protein sequence ID" value="BDG01881.1"/>
    <property type="molecule type" value="Genomic_DNA"/>
</dbReference>
<evidence type="ECO:0000313" key="3">
    <source>
        <dbReference type="EMBL" id="BDG01881.1"/>
    </source>
</evidence>
<organism evidence="3 4">
    <name type="scientific">Anaeromyxobacter oryzae</name>
    <dbReference type="NCBI Taxonomy" id="2918170"/>
    <lineage>
        <taxon>Bacteria</taxon>
        <taxon>Pseudomonadati</taxon>
        <taxon>Myxococcota</taxon>
        <taxon>Myxococcia</taxon>
        <taxon>Myxococcales</taxon>
        <taxon>Cystobacterineae</taxon>
        <taxon>Anaeromyxobacteraceae</taxon>
        <taxon>Anaeromyxobacter</taxon>
    </lineage>
</organism>
<feature type="chain" id="PRO_5046772278" description="Lipoprotein" evidence="2">
    <location>
        <begin position="21"/>
        <end position="131"/>
    </location>
</feature>
<feature type="region of interest" description="Disordered" evidence="1">
    <location>
        <begin position="101"/>
        <end position="131"/>
    </location>
</feature>
<dbReference type="Proteomes" id="UP001162891">
    <property type="component" value="Chromosome"/>
</dbReference>
<keyword evidence="4" id="KW-1185">Reference proteome</keyword>
<keyword evidence="2" id="KW-0732">Signal</keyword>
<evidence type="ECO:0008006" key="5">
    <source>
        <dbReference type="Google" id="ProtNLM"/>
    </source>
</evidence>
<accession>A0ABM7WQZ7</accession>
<feature type="signal peptide" evidence="2">
    <location>
        <begin position="1"/>
        <end position="20"/>
    </location>
</feature>
<evidence type="ECO:0000313" key="4">
    <source>
        <dbReference type="Proteomes" id="UP001162891"/>
    </source>
</evidence>
<feature type="compositionally biased region" description="Low complexity" evidence="1">
    <location>
        <begin position="66"/>
        <end position="75"/>
    </location>
</feature>
<reference evidence="4" key="1">
    <citation type="journal article" date="2022" name="Int. J. Syst. Evol. Microbiol.">
        <title>Anaeromyxobacter oryzae sp. nov., Anaeromyxobacter diazotrophicus sp. nov. and Anaeromyxobacter paludicola sp. nov., isolated from paddy soils.</title>
        <authorList>
            <person name="Itoh H."/>
            <person name="Xu Z."/>
            <person name="Mise K."/>
            <person name="Masuda Y."/>
            <person name="Ushijima N."/>
            <person name="Hayakawa C."/>
            <person name="Shiratori Y."/>
            <person name="Senoo K."/>
        </authorList>
    </citation>
    <scope>NUCLEOTIDE SEQUENCE [LARGE SCALE GENOMIC DNA]</scope>
    <source>
        <strain evidence="4">Red232</strain>
    </source>
</reference>
<sequence length="131" mass="13273">MRLVAAVVALLAAGCATSPAVDPSVRLRPETRPECAAHCEQLGMRLGAVVLIKNAAGCVCQPREAPPAQGTAAPPASEPRAEVEGGGAAVTGGALVIALEEEARQRNATAGQPQPTTHTPPSWSSPGGYHH</sequence>
<dbReference type="PROSITE" id="PS51257">
    <property type="entry name" value="PROKAR_LIPOPROTEIN"/>
    <property type="match status" value="1"/>
</dbReference>
<evidence type="ECO:0000256" key="1">
    <source>
        <dbReference type="SAM" id="MobiDB-lite"/>
    </source>
</evidence>
<feature type="region of interest" description="Disordered" evidence="1">
    <location>
        <begin position="63"/>
        <end position="87"/>
    </location>
</feature>
<gene>
    <name evidence="3" type="ORF">AMOR_08770</name>
</gene>
<feature type="compositionally biased region" description="Low complexity" evidence="1">
    <location>
        <begin position="111"/>
        <end position="131"/>
    </location>
</feature>